<dbReference type="PANTHER" id="PTHR27004:SF361">
    <property type="entry name" value="RECEPTOR-LIKE PROTEIN 47-RELATED"/>
    <property type="match status" value="1"/>
</dbReference>
<accession>V4MEN3</accession>
<evidence type="ECO:0008006" key="14">
    <source>
        <dbReference type="Google" id="ProtNLM"/>
    </source>
</evidence>
<name>V4MEN3_EUTSA</name>
<evidence type="ECO:0000256" key="11">
    <source>
        <dbReference type="SAM" id="Phobius"/>
    </source>
</evidence>
<dbReference type="eggNOG" id="KOG0619">
    <property type="taxonomic scope" value="Eukaryota"/>
</dbReference>
<keyword evidence="3" id="KW-1003">Cell membrane</keyword>
<evidence type="ECO:0000256" key="1">
    <source>
        <dbReference type="ARBA" id="ARBA00004251"/>
    </source>
</evidence>
<evidence type="ECO:0000256" key="9">
    <source>
        <dbReference type="ARBA" id="ARBA00023170"/>
    </source>
</evidence>
<keyword evidence="4" id="KW-0433">Leucine-rich repeat</keyword>
<evidence type="ECO:0000256" key="4">
    <source>
        <dbReference type="ARBA" id="ARBA00022614"/>
    </source>
</evidence>
<evidence type="ECO:0000256" key="8">
    <source>
        <dbReference type="ARBA" id="ARBA00023136"/>
    </source>
</evidence>
<comment type="similarity">
    <text evidence="2">Belongs to the RLP family.</text>
</comment>
<organism evidence="12 13">
    <name type="scientific">Eutrema salsugineum</name>
    <name type="common">Saltwater cress</name>
    <name type="synonym">Sisymbrium salsugineum</name>
    <dbReference type="NCBI Taxonomy" id="72664"/>
    <lineage>
        <taxon>Eukaryota</taxon>
        <taxon>Viridiplantae</taxon>
        <taxon>Streptophyta</taxon>
        <taxon>Embryophyta</taxon>
        <taxon>Tracheophyta</taxon>
        <taxon>Spermatophyta</taxon>
        <taxon>Magnoliopsida</taxon>
        <taxon>eudicotyledons</taxon>
        <taxon>Gunneridae</taxon>
        <taxon>Pentapetalae</taxon>
        <taxon>rosids</taxon>
        <taxon>malvids</taxon>
        <taxon>Brassicales</taxon>
        <taxon>Brassicaceae</taxon>
        <taxon>Eutremeae</taxon>
        <taxon>Eutrema</taxon>
    </lineage>
</organism>
<dbReference type="Gramene" id="ESQ29726">
    <property type="protein sequence ID" value="ESQ29726"/>
    <property type="gene ID" value="EUTSA_v10024155mg"/>
</dbReference>
<evidence type="ECO:0000256" key="7">
    <source>
        <dbReference type="ARBA" id="ARBA00022989"/>
    </source>
</evidence>
<dbReference type="EMBL" id="KI517881">
    <property type="protein sequence ID" value="ESQ29726.1"/>
    <property type="molecule type" value="Genomic_DNA"/>
</dbReference>
<evidence type="ECO:0000256" key="3">
    <source>
        <dbReference type="ARBA" id="ARBA00022475"/>
    </source>
</evidence>
<dbReference type="OMA" id="ISHNIFT"/>
<evidence type="ECO:0000313" key="13">
    <source>
        <dbReference type="Proteomes" id="UP000030689"/>
    </source>
</evidence>
<evidence type="ECO:0000256" key="10">
    <source>
        <dbReference type="ARBA" id="ARBA00023180"/>
    </source>
</evidence>
<dbReference type="FunFam" id="3.80.10.10:FF:000111">
    <property type="entry name" value="LRR receptor-like serine/threonine-protein kinase ERECTA"/>
    <property type="match status" value="1"/>
</dbReference>
<dbReference type="SUPFAM" id="SSF52058">
    <property type="entry name" value="L domain-like"/>
    <property type="match status" value="1"/>
</dbReference>
<keyword evidence="9" id="KW-0675">Receptor</keyword>
<keyword evidence="6" id="KW-0677">Repeat</keyword>
<dbReference type="Gene3D" id="3.80.10.10">
    <property type="entry name" value="Ribonuclease Inhibitor"/>
    <property type="match status" value="1"/>
</dbReference>
<reference evidence="12 13" key="1">
    <citation type="journal article" date="2013" name="Front. Plant Sci.">
        <title>The Reference Genome of the Halophytic Plant Eutrema salsugineum.</title>
        <authorList>
            <person name="Yang R."/>
            <person name="Jarvis D.E."/>
            <person name="Chen H."/>
            <person name="Beilstein M.A."/>
            <person name="Grimwood J."/>
            <person name="Jenkins J."/>
            <person name="Shu S."/>
            <person name="Prochnik S."/>
            <person name="Xin M."/>
            <person name="Ma C."/>
            <person name="Schmutz J."/>
            <person name="Wing R.A."/>
            <person name="Mitchell-Olds T."/>
            <person name="Schumaker K.S."/>
            <person name="Wang X."/>
        </authorList>
    </citation>
    <scope>NUCLEOTIDE SEQUENCE [LARGE SCALE GENOMIC DNA]</scope>
</reference>
<evidence type="ECO:0000256" key="5">
    <source>
        <dbReference type="ARBA" id="ARBA00022692"/>
    </source>
</evidence>
<gene>
    <name evidence="12" type="ORF">EUTSA_v10024155mg</name>
</gene>
<dbReference type="STRING" id="72664.V4MEN3"/>
<comment type="subcellular location">
    <subcellularLocation>
        <location evidence="1">Cell membrane</location>
        <topology evidence="1">Single-pass type I membrane protein</topology>
    </subcellularLocation>
</comment>
<dbReference type="AlphaFoldDB" id="V4MEN3"/>
<proteinExistence type="inferred from homology"/>
<evidence type="ECO:0000256" key="2">
    <source>
        <dbReference type="ARBA" id="ARBA00009592"/>
    </source>
</evidence>
<dbReference type="Pfam" id="PF00560">
    <property type="entry name" value="LRR_1"/>
    <property type="match status" value="4"/>
</dbReference>
<feature type="transmembrane region" description="Helical" evidence="11">
    <location>
        <begin position="319"/>
        <end position="344"/>
    </location>
</feature>
<dbReference type="InterPro" id="IPR001611">
    <property type="entry name" value="Leu-rich_rpt"/>
</dbReference>
<dbReference type="GO" id="GO:0005886">
    <property type="term" value="C:plasma membrane"/>
    <property type="evidence" value="ECO:0007669"/>
    <property type="project" value="UniProtKB-SubCell"/>
</dbReference>
<dbReference type="KEGG" id="eus:EUTSA_v10024155mg"/>
<evidence type="ECO:0000313" key="12">
    <source>
        <dbReference type="EMBL" id="ESQ29726.1"/>
    </source>
</evidence>
<dbReference type="Proteomes" id="UP000030689">
    <property type="component" value="Unassembled WGS sequence"/>
</dbReference>
<dbReference type="InterPro" id="IPR032675">
    <property type="entry name" value="LRR_dom_sf"/>
</dbReference>
<evidence type="ECO:0000256" key="6">
    <source>
        <dbReference type="ARBA" id="ARBA00022737"/>
    </source>
</evidence>
<protein>
    <recommendedName>
        <fullName evidence="14">Leucine-rich repeat-containing N-terminal plant-type domain-containing protein</fullName>
    </recommendedName>
</protein>
<keyword evidence="10" id="KW-0325">Glycoprotein</keyword>
<keyword evidence="8 11" id="KW-0472">Membrane</keyword>
<keyword evidence="5 11" id="KW-0812">Transmembrane</keyword>
<keyword evidence="13" id="KW-1185">Reference proteome</keyword>
<dbReference type="PANTHER" id="PTHR27004">
    <property type="entry name" value="RECEPTOR-LIKE PROTEIN 12 ISOFORM X1"/>
    <property type="match status" value="1"/>
</dbReference>
<sequence length="354" mass="39151">MNYFFGPEIWFSGEIPRTMCSMVSLNTLVLSNNNFSGSIPRCFQNFNITLSVMHLQNNSLSGVFSKESIGDQLISLDVGHNKLSGELPMSLINCTQLEFLNVEDNSSNALHGPLSYLGVSLRFPKLQIFDISKKSFIGALPSDYFAGWSAMSSVVDKVDSGSNLCWSRTIELGSSNYHKSVDVTNKGLMMELIGRDIPKSIGFLKELIMLNMSNNAFTGRIPPSLLNLTNLQSLDLSQKRLSGKIPPEFGKLTFLARMNFSYNKLEGLIPQGTQIQSQNSSSFAENPGLCVVPLQQTCGKKEKEGVQAQDEAKEEKDQVFSWIAAAIGYVPGVFCGVTIAHILASYKHDWFMRI</sequence>
<keyword evidence="7 11" id="KW-1133">Transmembrane helix</keyword>